<dbReference type="Proteomes" id="UP000552097">
    <property type="component" value="Unassembled WGS sequence"/>
</dbReference>
<name>A0A7W9HIB3_9PSEU</name>
<dbReference type="AlphaFoldDB" id="A0A7W9HIB3"/>
<gene>
    <name evidence="1" type="ORF">F4560_002615</name>
</gene>
<proteinExistence type="predicted"/>
<dbReference type="RefSeq" id="WP_184919807.1">
    <property type="nucleotide sequence ID" value="NZ_JACHMO010000001.1"/>
</dbReference>
<sequence length="227" mass="23510">MKLDGVPALRQSWCAPDEPILLCAPVGSTGSCFDVSGLDWWGEPERSLGGKALRALGTAAAAASAGGPRDQGQAPPKAVVFGPGAGTMAVGAGLAVKDLTFAWWVLTPRRMAWVRTEPEPRAPDAEPDKSLLDQVWGLAKSARDALAGKNPYPAHVPIETADVESLAEVPRGGIAGVAVAERKLPYDYTTGAVHVLRVSLVDGSGIDIVAGHGSGHAQRLLALVNGR</sequence>
<comment type="caution">
    <text evidence="1">The sequence shown here is derived from an EMBL/GenBank/DDBJ whole genome shotgun (WGS) entry which is preliminary data.</text>
</comment>
<evidence type="ECO:0000313" key="2">
    <source>
        <dbReference type="Proteomes" id="UP000552097"/>
    </source>
</evidence>
<keyword evidence="2" id="KW-1185">Reference proteome</keyword>
<dbReference type="PROSITE" id="PS51257">
    <property type="entry name" value="PROKAR_LIPOPROTEIN"/>
    <property type="match status" value="1"/>
</dbReference>
<protein>
    <submittedName>
        <fullName evidence="1">Uncharacterized protein</fullName>
    </submittedName>
</protein>
<dbReference type="EMBL" id="JACHMO010000001">
    <property type="protein sequence ID" value="MBB5802847.1"/>
    <property type="molecule type" value="Genomic_DNA"/>
</dbReference>
<reference evidence="1 2" key="1">
    <citation type="submission" date="2020-08" db="EMBL/GenBank/DDBJ databases">
        <title>Sequencing the genomes of 1000 actinobacteria strains.</title>
        <authorList>
            <person name="Klenk H.-P."/>
        </authorList>
    </citation>
    <scope>NUCLEOTIDE SEQUENCE [LARGE SCALE GENOMIC DNA]</scope>
    <source>
        <strain evidence="1 2">DSM 45486</strain>
    </source>
</reference>
<organism evidence="1 2">
    <name type="scientific">Saccharothrix ecbatanensis</name>
    <dbReference type="NCBI Taxonomy" id="1105145"/>
    <lineage>
        <taxon>Bacteria</taxon>
        <taxon>Bacillati</taxon>
        <taxon>Actinomycetota</taxon>
        <taxon>Actinomycetes</taxon>
        <taxon>Pseudonocardiales</taxon>
        <taxon>Pseudonocardiaceae</taxon>
        <taxon>Saccharothrix</taxon>
    </lineage>
</organism>
<accession>A0A7W9HIB3</accession>
<evidence type="ECO:0000313" key="1">
    <source>
        <dbReference type="EMBL" id="MBB5802847.1"/>
    </source>
</evidence>